<dbReference type="PROSITE" id="PS50011">
    <property type="entry name" value="PROTEIN_KINASE_DOM"/>
    <property type="match status" value="1"/>
</dbReference>
<dbReference type="GO" id="GO:0005524">
    <property type="term" value="F:ATP binding"/>
    <property type="evidence" value="ECO:0007669"/>
    <property type="project" value="UniProtKB-UniRule"/>
</dbReference>
<evidence type="ECO:0000256" key="3">
    <source>
        <dbReference type="ARBA" id="ARBA00022777"/>
    </source>
</evidence>
<dbReference type="RefSeq" id="WP_095509383.1">
    <property type="nucleotide sequence ID" value="NZ_MQWD01000001.1"/>
</dbReference>
<evidence type="ECO:0000256" key="1">
    <source>
        <dbReference type="ARBA" id="ARBA00022679"/>
    </source>
</evidence>
<dbReference type="PANTHER" id="PTHR43289:SF6">
    <property type="entry name" value="SERINE_THREONINE-PROTEIN KINASE NEKL-3"/>
    <property type="match status" value="1"/>
</dbReference>
<organism evidence="8 9">
    <name type="scientific">Rubrivirga marina</name>
    <dbReference type="NCBI Taxonomy" id="1196024"/>
    <lineage>
        <taxon>Bacteria</taxon>
        <taxon>Pseudomonadati</taxon>
        <taxon>Rhodothermota</taxon>
        <taxon>Rhodothermia</taxon>
        <taxon>Rhodothermales</taxon>
        <taxon>Rubricoccaceae</taxon>
        <taxon>Rubrivirga</taxon>
    </lineage>
</organism>
<evidence type="ECO:0000256" key="4">
    <source>
        <dbReference type="ARBA" id="ARBA00022840"/>
    </source>
</evidence>
<feature type="binding site" evidence="5">
    <location>
        <position position="48"/>
    </location>
    <ligand>
        <name>ATP</name>
        <dbReference type="ChEBI" id="CHEBI:30616"/>
    </ligand>
</feature>
<dbReference type="Gene3D" id="1.10.510.10">
    <property type="entry name" value="Transferase(Phosphotransferase) domain 1"/>
    <property type="match status" value="1"/>
</dbReference>
<gene>
    <name evidence="8" type="ORF">BSZ37_04450</name>
</gene>
<keyword evidence="9" id="KW-1185">Reference proteome</keyword>
<evidence type="ECO:0000256" key="2">
    <source>
        <dbReference type="ARBA" id="ARBA00022741"/>
    </source>
</evidence>
<keyword evidence="3" id="KW-0418">Kinase</keyword>
<accession>A0A271IWX6</accession>
<feature type="domain" description="Protein kinase" evidence="7">
    <location>
        <begin position="19"/>
        <end position="286"/>
    </location>
</feature>
<evidence type="ECO:0000256" key="6">
    <source>
        <dbReference type="SAM" id="MobiDB-lite"/>
    </source>
</evidence>
<keyword evidence="1" id="KW-0808">Transferase</keyword>
<feature type="compositionally biased region" description="Low complexity" evidence="6">
    <location>
        <begin position="277"/>
        <end position="294"/>
    </location>
</feature>
<dbReference type="GO" id="GO:0004674">
    <property type="term" value="F:protein serine/threonine kinase activity"/>
    <property type="evidence" value="ECO:0007669"/>
    <property type="project" value="TreeGrafter"/>
</dbReference>
<feature type="compositionally biased region" description="Low complexity" evidence="6">
    <location>
        <begin position="492"/>
        <end position="502"/>
    </location>
</feature>
<comment type="caution">
    <text evidence="8">The sequence shown here is derived from an EMBL/GenBank/DDBJ whole genome shotgun (WGS) entry which is preliminary data.</text>
</comment>
<feature type="compositionally biased region" description="Pro residues" evidence="6">
    <location>
        <begin position="510"/>
        <end position="530"/>
    </location>
</feature>
<evidence type="ECO:0000313" key="8">
    <source>
        <dbReference type="EMBL" id="PAP75741.1"/>
    </source>
</evidence>
<evidence type="ECO:0000256" key="5">
    <source>
        <dbReference type="PROSITE-ProRule" id="PRU10141"/>
    </source>
</evidence>
<dbReference type="PROSITE" id="PS00107">
    <property type="entry name" value="PROTEIN_KINASE_ATP"/>
    <property type="match status" value="1"/>
</dbReference>
<dbReference type="CDD" id="cd14014">
    <property type="entry name" value="STKc_PknB_like"/>
    <property type="match status" value="1"/>
</dbReference>
<dbReference type="Pfam" id="PF00069">
    <property type="entry name" value="Pkinase"/>
    <property type="match status" value="1"/>
</dbReference>
<sequence length="685" mass="72074">MSDVSPPADPLIGARVGEYHIQGVLGRGGMGVVYQAEDTALGIPVALKSITAGMTTDAAFVRRFRTEARAMARVASPHIVRVMALRETEHGLFIVMEYVDGGSLHDRMANGPMPWETLWPLLRQMLLGLEAAHTVGVVHRDIKPRNVLLTTDDTVKLTDFGLARLSDTDATRTQAVAGTLAYMSPEQVRSLPTLDHRSDLFSLGLTAYEALVGRLPFDRDGGDFTMMRAIVEDAFPPPTSFSERVTGGVAAALMKSLEKDPAARYQSAAEMREALAAAGDDPTPTLTRVPRLPVVAPPPTPSDDGDPEAPPSSPARQGLPVPIGLLALVALALLGLGAGGWWLTRPGALALVPAEGVRYFLDGEPVEGTLELDAGTHQVRCLANDISATAEVEVTRNATRRVACLPHDQAVDVSASWNGSAEPAAVMVDGAEGMALPARLSLSTGRHTLRIVSQRIDSVVTVDVPPTFDPEPPPPQALAIRAGSAPAEPLAGGTEVGPVTQQQGGGDVPPVQPTRPPPQMGPQTPGPTGPAAPQVGFVDASLAPGVTLSIDGSGISSNGSRELRPGTYTARCQAGPLSESTRITVSPGQRTPVACYAPARVVRVSVTSTDAERPWMSVVVDGQAQGQTPTQVTLPVGRHTVIVRRRGYEVVGEDMVTVDVPPRFSSDPLPPVPLTFQVRAAQSGY</sequence>
<dbReference type="InterPro" id="IPR011009">
    <property type="entry name" value="Kinase-like_dom_sf"/>
</dbReference>
<dbReference type="InterPro" id="IPR017441">
    <property type="entry name" value="Protein_kinase_ATP_BS"/>
</dbReference>
<dbReference type="InterPro" id="IPR013229">
    <property type="entry name" value="PEGA"/>
</dbReference>
<dbReference type="PANTHER" id="PTHR43289">
    <property type="entry name" value="MITOGEN-ACTIVATED PROTEIN KINASE KINASE KINASE 20-RELATED"/>
    <property type="match status" value="1"/>
</dbReference>
<feature type="region of interest" description="Disordered" evidence="6">
    <location>
        <begin position="277"/>
        <end position="316"/>
    </location>
</feature>
<keyword evidence="4 5" id="KW-0067">ATP-binding</keyword>
<dbReference type="SMART" id="SM00220">
    <property type="entry name" value="S_TKc"/>
    <property type="match status" value="1"/>
</dbReference>
<dbReference type="PROSITE" id="PS00108">
    <property type="entry name" value="PROTEIN_KINASE_ST"/>
    <property type="match status" value="1"/>
</dbReference>
<proteinExistence type="predicted"/>
<name>A0A271IWX6_9BACT</name>
<dbReference type="Proteomes" id="UP000216339">
    <property type="component" value="Unassembled WGS sequence"/>
</dbReference>
<feature type="region of interest" description="Disordered" evidence="6">
    <location>
        <begin position="486"/>
        <end position="530"/>
    </location>
</feature>
<dbReference type="EMBL" id="MQWD01000001">
    <property type="protein sequence ID" value="PAP75741.1"/>
    <property type="molecule type" value="Genomic_DNA"/>
</dbReference>
<dbReference type="AlphaFoldDB" id="A0A271IWX6"/>
<evidence type="ECO:0000259" key="7">
    <source>
        <dbReference type="PROSITE" id="PS50011"/>
    </source>
</evidence>
<dbReference type="SUPFAM" id="SSF56112">
    <property type="entry name" value="Protein kinase-like (PK-like)"/>
    <property type="match status" value="1"/>
</dbReference>
<dbReference type="Gene3D" id="3.30.200.20">
    <property type="entry name" value="Phosphorylase Kinase, domain 1"/>
    <property type="match status" value="1"/>
</dbReference>
<dbReference type="InterPro" id="IPR008271">
    <property type="entry name" value="Ser/Thr_kinase_AS"/>
</dbReference>
<dbReference type="InterPro" id="IPR000719">
    <property type="entry name" value="Prot_kinase_dom"/>
</dbReference>
<keyword evidence="2 5" id="KW-0547">Nucleotide-binding</keyword>
<reference evidence="8 9" key="1">
    <citation type="submission" date="2016-11" db="EMBL/GenBank/DDBJ databases">
        <title>Study of marine rhodopsin-containing bacteria.</title>
        <authorList>
            <person name="Yoshizawa S."/>
            <person name="Kumagai Y."/>
            <person name="Kogure K."/>
        </authorList>
    </citation>
    <scope>NUCLEOTIDE SEQUENCE [LARGE SCALE GENOMIC DNA]</scope>
    <source>
        <strain evidence="8 9">SAORIC-28</strain>
    </source>
</reference>
<protein>
    <recommendedName>
        <fullName evidence="7">Protein kinase domain-containing protein</fullName>
    </recommendedName>
</protein>
<evidence type="ECO:0000313" key="9">
    <source>
        <dbReference type="Proteomes" id="UP000216339"/>
    </source>
</evidence>
<dbReference type="Pfam" id="PF08308">
    <property type="entry name" value="PEGA"/>
    <property type="match status" value="1"/>
</dbReference>
<dbReference type="OrthoDB" id="9813021at2"/>